<accession>A0A653DZW6</accession>
<evidence type="ECO:0000313" key="1">
    <source>
        <dbReference type="EMBL" id="VEV95781.1"/>
    </source>
</evidence>
<gene>
    <name evidence="1" type="ORF">PMYSY11_0734</name>
</gene>
<protein>
    <submittedName>
        <fullName evidence="1">Uncharacterized protein</fullName>
    </submittedName>
</protein>
<sequence>MDHWMIIAMSASKQIRLLLILSLRGFPQVADLMERVNLQKQQARNNNNKECNYLKGSLGSPCSFRSVNPRLISFRPTRLPHSMLESAPSLRSSLKLAGHFVKQCTPC</sequence>
<organism evidence="1">
    <name type="scientific">Pseudomonas marincola</name>
    <dbReference type="NCBI Taxonomy" id="437900"/>
    <lineage>
        <taxon>Bacteria</taxon>
        <taxon>Pseudomonadati</taxon>
        <taxon>Pseudomonadota</taxon>
        <taxon>Gammaproteobacteria</taxon>
        <taxon>Pseudomonadales</taxon>
        <taxon>Pseudomonadaceae</taxon>
        <taxon>Pseudomonas</taxon>
    </lineage>
</organism>
<dbReference type="AlphaFoldDB" id="A0A653DZW6"/>
<name>A0A653DZW6_9PSED</name>
<reference evidence="1" key="1">
    <citation type="submission" date="2019-02" db="EMBL/GenBank/DDBJ databases">
        <authorList>
            <consortium name="Genoscope - CEA"/>
            <person name="William W."/>
        </authorList>
    </citation>
    <scope>NUCLEOTIDE SEQUENCE [LARGE SCALE GENOMIC DNA]</scope>
    <source>
        <strain evidence="1">YSy11</strain>
    </source>
</reference>
<dbReference type="EMBL" id="LR215729">
    <property type="protein sequence ID" value="VEV95781.1"/>
    <property type="molecule type" value="Genomic_DNA"/>
</dbReference>
<proteinExistence type="predicted"/>